<gene>
    <name evidence="2" type="ORF">A3B19_00555</name>
</gene>
<dbReference type="AlphaFoldDB" id="A0A1F5XGF0"/>
<reference evidence="2 3" key="1">
    <citation type="journal article" date="2016" name="Nat. Commun.">
        <title>Thousands of microbial genomes shed light on interconnected biogeochemical processes in an aquifer system.</title>
        <authorList>
            <person name="Anantharaman K."/>
            <person name="Brown C.T."/>
            <person name="Hug L.A."/>
            <person name="Sharon I."/>
            <person name="Castelle C.J."/>
            <person name="Probst A.J."/>
            <person name="Thomas B.C."/>
            <person name="Singh A."/>
            <person name="Wilkins M.J."/>
            <person name="Karaoz U."/>
            <person name="Brodie E.L."/>
            <person name="Williams K.H."/>
            <person name="Hubbard S.S."/>
            <person name="Banfield J.F."/>
        </authorList>
    </citation>
    <scope>NUCLEOTIDE SEQUENCE [LARGE SCALE GENOMIC DNA]</scope>
</reference>
<feature type="region of interest" description="Disordered" evidence="1">
    <location>
        <begin position="52"/>
        <end position="82"/>
    </location>
</feature>
<accession>A0A1F5XGF0</accession>
<feature type="compositionally biased region" description="Pro residues" evidence="1">
    <location>
        <begin position="68"/>
        <end position="80"/>
    </location>
</feature>
<evidence type="ECO:0000313" key="2">
    <source>
        <dbReference type="EMBL" id="OGF86571.1"/>
    </source>
</evidence>
<evidence type="ECO:0000256" key="1">
    <source>
        <dbReference type="SAM" id="MobiDB-lite"/>
    </source>
</evidence>
<proteinExistence type="predicted"/>
<organism evidence="2 3">
    <name type="scientific">Candidatus Giovannonibacteria bacterium RIFCSPLOWO2_01_FULL_46_32</name>
    <dbReference type="NCBI Taxonomy" id="1798353"/>
    <lineage>
        <taxon>Bacteria</taxon>
        <taxon>Candidatus Giovannoniibacteriota</taxon>
    </lineage>
</organism>
<dbReference type="Proteomes" id="UP000177346">
    <property type="component" value="Unassembled WGS sequence"/>
</dbReference>
<evidence type="ECO:0008006" key="4">
    <source>
        <dbReference type="Google" id="ProtNLM"/>
    </source>
</evidence>
<comment type="caution">
    <text evidence="2">The sequence shown here is derived from an EMBL/GenBank/DDBJ whole genome shotgun (WGS) entry which is preliminary data.</text>
</comment>
<sequence>MENATFIVVIFIVGILAIASFTQGDLSRGPKTTPPNPNAEFGVVHEKRSFFFSSTPPTPSSKDSNKKPSPPAPTPTPTPAPELEDILHQYVKVSTRSARSNKPDKEYVDISYSSGAPKEAPELLNVSQWIISNSRGESYALGTATNLPGVSSYQNQDQLLLKKGGTIHVITGQSPLGANFRLNKCEQYFNQYHTFVPSISTSCPAPSKEPGQELFTDRCYTFVRGLNSCKIPSSLPLNLDNACREYINSNISYSACVDHHKYDSDFYKNEWWVYLNRPLHIWSDVRDTIILRNERGTAIASQSYQ</sequence>
<evidence type="ECO:0000313" key="3">
    <source>
        <dbReference type="Proteomes" id="UP000177346"/>
    </source>
</evidence>
<dbReference type="EMBL" id="MFIF01000017">
    <property type="protein sequence ID" value="OGF86571.1"/>
    <property type="molecule type" value="Genomic_DNA"/>
</dbReference>
<name>A0A1F5XGF0_9BACT</name>
<protein>
    <recommendedName>
        <fullName evidence="4">LTD domain-containing protein</fullName>
    </recommendedName>
</protein>